<dbReference type="AlphaFoldDB" id="A0AA40AAP3"/>
<comment type="caution">
    <text evidence="1">The sequence shown here is derived from an EMBL/GenBank/DDBJ whole genome shotgun (WGS) entry which is preliminary data.</text>
</comment>
<reference evidence="1" key="1">
    <citation type="submission" date="2023-06" db="EMBL/GenBank/DDBJ databases">
        <title>Genome-scale phylogeny and comparative genomics of the fungal order Sordariales.</title>
        <authorList>
            <consortium name="Lawrence Berkeley National Laboratory"/>
            <person name="Hensen N."/>
            <person name="Bonometti L."/>
            <person name="Westerberg I."/>
            <person name="Brannstrom I.O."/>
            <person name="Guillou S."/>
            <person name="Cros-Aarteil S."/>
            <person name="Calhoun S."/>
            <person name="Haridas S."/>
            <person name="Kuo A."/>
            <person name="Mondo S."/>
            <person name="Pangilinan J."/>
            <person name="Riley R."/>
            <person name="LaButti K."/>
            <person name="Andreopoulos B."/>
            <person name="Lipzen A."/>
            <person name="Chen C."/>
            <person name="Yanf M."/>
            <person name="Daum C."/>
            <person name="Ng V."/>
            <person name="Clum A."/>
            <person name="Steindorff A."/>
            <person name="Ohm R."/>
            <person name="Martin F."/>
            <person name="Silar P."/>
            <person name="Natvig D."/>
            <person name="Lalanne C."/>
            <person name="Gautier V."/>
            <person name="Ament-velasquez S.L."/>
            <person name="Kruys A."/>
            <person name="Hutchinson M.I."/>
            <person name="Powell A.J."/>
            <person name="Barry K."/>
            <person name="Miller A.N."/>
            <person name="Grigoriev I.V."/>
            <person name="Debuchy R."/>
            <person name="Gladieux P."/>
            <person name="Thoren M.H."/>
            <person name="Johannesson H."/>
        </authorList>
    </citation>
    <scope>NUCLEOTIDE SEQUENCE</scope>
    <source>
        <strain evidence="1">SMH2392-1A</strain>
    </source>
</reference>
<sequence>MAGTLVAQAWFLIDPGRPRSRDKFANVASKKDKVKAGISIADGPIIFFLGEDLRMRRLLCMQTMHALRCFPKETRAYIIDTPRRPIGTRHPTADALKPNLESREARMGLVEYNTACTEHAGNQIVVGLLRFNPSDGKWTPSPFPASWNCGAVLLQRMQSSRLVSGLEKPCSKTLTKPEVTDKLR</sequence>
<accession>A0AA40AAP3</accession>
<name>A0AA40AAP3_9PEZI</name>
<organism evidence="1 2">
    <name type="scientific">Lasiosphaeria miniovina</name>
    <dbReference type="NCBI Taxonomy" id="1954250"/>
    <lineage>
        <taxon>Eukaryota</taxon>
        <taxon>Fungi</taxon>
        <taxon>Dikarya</taxon>
        <taxon>Ascomycota</taxon>
        <taxon>Pezizomycotina</taxon>
        <taxon>Sordariomycetes</taxon>
        <taxon>Sordariomycetidae</taxon>
        <taxon>Sordariales</taxon>
        <taxon>Lasiosphaeriaceae</taxon>
        <taxon>Lasiosphaeria</taxon>
    </lineage>
</organism>
<evidence type="ECO:0000313" key="2">
    <source>
        <dbReference type="Proteomes" id="UP001172101"/>
    </source>
</evidence>
<proteinExistence type="predicted"/>
<dbReference type="GeneID" id="85323296"/>
<keyword evidence="2" id="KW-1185">Reference proteome</keyword>
<dbReference type="RefSeq" id="XP_060293733.1">
    <property type="nucleotide sequence ID" value="XM_060440026.1"/>
</dbReference>
<dbReference type="Proteomes" id="UP001172101">
    <property type="component" value="Unassembled WGS sequence"/>
</dbReference>
<dbReference type="EMBL" id="JAUIRO010000005">
    <property type="protein sequence ID" value="KAK0712410.1"/>
    <property type="molecule type" value="Genomic_DNA"/>
</dbReference>
<protein>
    <submittedName>
        <fullName evidence="1">Uncharacterized protein</fullName>
    </submittedName>
</protein>
<gene>
    <name evidence="1" type="ORF">B0T26DRAFT_676874</name>
</gene>
<evidence type="ECO:0000313" key="1">
    <source>
        <dbReference type="EMBL" id="KAK0712410.1"/>
    </source>
</evidence>